<organism evidence="4 5">
    <name type="scientific">Paenibacillus silagei</name>
    <dbReference type="NCBI Taxonomy" id="1670801"/>
    <lineage>
        <taxon>Bacteria</taxon>
        <taxon>Bacillati</taxon>
        <taxon>Bacillota</taxon>
        <taxon>Bacilli</taxon>
        <taxon>Bacillales</taxon>
        <taxon>Paenibacillaceae</taxon>
        <taxon>Paenibacillus</taxon>
    </lineage>
</organism>
<keyword evidence="1" id="KW-0472">Membrane</keyword>
<keyword evidence="1" id="KW-1133">Transmembrane helix</keyword>
<dbReference type="InterPro" id="IPR025672">
    <property type="entry name" value="Sigma_reg_C_dom"/>
</dbReference>
<gene>
    <name evidence="4" type="ORF">J2Z70_006451</name>
</gene>
<feature type="transmembrane region" description="Helical" evidence="1">
    <location>
        <begin position="24"/>
        <end position="47"/>
    </location>
</feature>
<comment type="caution">
    <text evidence="4">The sequence shown here is derived from an EMBL/GenBank/DDBJ whole genome shotgun (WGS) entry which is preliminary data.</text>
</comment>
<evidence type="ECO:0008006" key="6">
    <source>
        <dbReference type="Google" id="ProtNLM"/>
    </source>
</evidence>
<dbReference type="Pfam" id="PF13791">
    <property type="entry name" value="Sigma_reg_C"/>
    <property type="match status" value="1"/>
</dbReference>
<dbReference type="InterPro" id="IPR029101">
    <property type="entry name" value="Sigma_reg_N"/>
</dbReference>
<protein>
    <recommendedName>
        <fullName evidence="6">Anti sigma factor C-terminal domain-containing protein</fullName>
    </recommendedName>
</protein>
<accession>A0ABS4P1R3</accession>
<dbReference type="Proteomes" id="UP000773462">
    <property type="component" value="Unassembled WGS sequence"/>
</dbReference>
<dbReference type="Pfam" id="PF13800">
    <property type="entry name" value="Sigma_reg_N"/>
    <property type="match status" value="1"/>
</dbReference>
<keyword evidence="5" id="KW-1185">Reference proteome</keyword>
<dbReference type="EMBL" id="JAGGLV010000039">
    <property type="protein sequence ID" value="MBP2116234.1"/>
    <property type="molecule type" value="Genomic_DNA"/>
</dbReference>
<evidence type="ECO:0000256" key="1">
    <source>
        <dbReference type="SAM" id="Phobius"/>
    </source>
</evidence>
<proteinExistence type="predicted"/>
<evidence type="ECO:0000313" key="4">
    <source>
        <dbReference type="EMBL" id="MBP2116234.1"/>
    </source>
</evidence>
<sequence>MTAPWEEAEDQNIMTTLKKTKRKSLIRSILISLAVSGLMLIAVFYGAAQLVDRLSSNALYSEQQYMRISSPNEFNSGYKDNRGFLSGVLEMNTYKIVDDVPIPWKTRWLNYNPWWFPFTTGAYGGVSNLSVEDPRMKQEGYEYYRYYNSDNGQREMAFYIPEVDYNGKIINDLPELYKMNGDKRVELALSFDKDYSFEEAKSLLPTGIKQVWYWVDTYDDREGFNFKPYPNGNDPAKMNYPTPMSANYGVYGFGVWPDREQAKPEDFIGAVQTGVDKKGKYHSEYQRIFNYLKKDKAAPEAGDLRILGVVVTGTADGLKSLKDQTYVRGAVLGAVVDKY</sequence>
<evidence type="ECO:0000259" key="2">
    <source>
        <dbReference type="Pfam" id="PF13791"/>
    </source>
</evidence>
<evidence type="ECO:0000259" key="3">
    <source>
        <dbReference type="Pfam" id="PF13800"/>
    </source>
</evidence>
<keyword evidence="1" id="KW-0812">Transmembrane</keyword>
<dbReference type="RefSeq" id="WP_209879603.1">
    <property type="nucleotide sequence ID" value="NZ_JAGGLV010000039.1"/>
</dbReference>
<feature type="domain" description="Sigma factor regulator C-terminal" evidence="2">
    <location>
        <begin position="178"/>
        <end position="333"/>
    </location>
</feature>
<feature type="domain" description="Sigma factor regulator N-terminal" evidence="3">
    <location>
        <begin position="16"/>
        <end position="102"/>
    </location>
</feature>
<name>A0ABS4P1R3_9BACL</name>
<evidence type="ECO:0000313" key="5">
    <source>
        <dbReference type="Proteomes" id="UP000773462"/>
    </source>
</evidence>
<reference evidence="4 5" key="1">
    <citation type="submission" date="2021-03" db="EMBL/GenBank/DDBJ databases">
        <title>Genomic Encyclopedia of Type Strains, Phase IV (KMG-IV): sequencing the most valuable type-strain genomes for metagenomic binning, comparative biology and taxonomic classification.</title>
        <authorList>
            <person name="Goeker M."/>
        </authorList>
    </citation>
    <scope>NUCLEOTIDE SEQUENCE [LARGE SCALE GENOMIC DNA]</scope>
    <source>
        <strain evidence="4 5">DSM 101953</strain>
    </source>
</reference>